<dbReference type="PROSITE" id="PS51375">
    <property type="entry name" value="PPR"/>
    <property type="match status" value="1"/>
</dbReference>
<name>A0A5J4Z8C1_PORPP</name>
<dbReference type="Proteomes" id="UP000324585">
    <property type="component" value="Unassembled WGS sequence"/>
</dbReference>
<evidence type="ECO:0000256" key="1">
    <source>
        <dbReference type="ARBA" id="ARBA00007626"/>
    </source>
</evidence>
<dbReference type="EMBL" id="VRMN01000001">
    <property type="protein sequence ID" value="KAA8499073.1"/>
    <property type="molecule type" value="Genomic_DNA"/>
</dbReference>
<dbReference type="AlphaFoldDB" id="A0A5J4Z8C1"/>
<dbReference type="InterPro" id="IPR002885">
    <property type="entry name" value="PPR_rpt"/>
</dbReference>
<gene>
    <name evidence="3" type="ORF">FVE85_6658</name>
</gene>
<proteinExistence type="inferred from homology"/>
<evidence type="ECO:0000256" key="2">
    <source>
        <dbReference type="PROSITE-ProRule" id="PRU00708"/>
    </source>
</evidence>
<protein>
    <submittedName>
        <fullName evidence="3">Pentatricopeptide repeat-containing protein</fullName>
    </submittedName>
</protein>
<dbReference type="OrthoDB" id="1908178at2759"/>
<dbReference type="PANTHER" id="PTHR46128">
    <property type="entry name" value="MITOCHONDRIAL GROUP I INTRON SPLICING FACTOR CCM1"/>
    <property type="match status" value="1"/>
</dbReference>
<accession>A0A5J4Z8C1</accession>
<dbReference type="Gene3D" id="1.25.40.10">
    <property type="entry name" value="Tetratricopeptide repeat domain"/>
    <property type="match status" value="3"/>
</dbReference>
<dbReference type="PANTHER" id="PTHR46128:SF329">
    <property type="entry name" value="MITOCHONDRIAL GROUP I INTRON SPLICING FACTOR DMR1"/>
    <property type="match status" value="1"/>
</dbReference>
<keyword evidence="4" id="KW-1185">Reference proteome</keyword>
<reference evidence="4" key="1">
    <citation type="journal article" date="2019" name="Nat. Commun.">
        <title>Expansion of phycobilisome linker gene families in mesophilic red algae.</title>
        <authorList>
            <person name="Lee J."/>
            <person name="Kim D."/>
            <person name="Bhattacharya D."/>
            <person name="Yoon H.S."/>
        </authorList>
    </citation>
    <scope>NUCLEOTIDE SEQUENCE [LARGE SCALE GENOMIC DNA]</scope>
    <source>
        <strain evidence="4">CCMP 1328</strain>
    </source>
</reference>
<dbReference type="InterPro" id="IPR050872">
    <property type="entry name" value="PPR_P_subfamily"/>
</dbReference>
<organism evidence="3 4">
    <name type="scientific">Porphyridium purpureum</name>
    <name type="common">Red alga</name>
    <name type="synonym">Porphyridium cruentum</name>
    <dbReference type="NCBI Taxonomy" id="35688"/>
    <lineage>
        <taxon>Eukaryota</taxon>
        <taxon>Rhodophyta</taxon>
        <taxon>Bangiophyceae</taxon>
        <taxon>Porphyridiales</taxon>
        <taxon>Porphyridiaceae</taxon>
        <taxon>Porphyridium</taxon>
    </lineage>
</organism>
<sequence length="848" mass="95666">MEPAAFGLAFSGGAVLGSRSRTRAGLREPGARIARRARGIRTACLRPAQRSRPCAVSVSASADTDLQLQEFRNIRDVNRRISRFGRQRQLDEATRLFRTVTETDNGDQHAGLSTRFVPNVFTLNAYIDAVVRCRGKGSHAFEHIKQTLHELDALRIGPSPVTLNTTLKCARSLAEAQTIMDWFDSQFCGRVSRDVVTFNSLIHLAVLARDKRSVDSLVRQMSERGIVPNGVTYGTLMKSLVRKEDATKLLELLCEYQESCNDMQEVSFGTFATAIGTLVHIGRSDIACFLLDPLLPLEQDSFATLRAHIRSNAFCLVDEEVLERVHRFTKHWALSTPDLLPELANLWLRASNAQSKEFPRNDWLKLARALLNKSENGRDFWIHLDEWSLREYAAIEVRCGEATSPDNLVRFVDFARHEHAFGSSSVNAGIAVLCQETSYSMTDILACVRRLTAEFGVRLDPISFVILMDACSERQDSSLAEQIVRWLESEFCDTRALEKLPAYNALLKTYRSELRGELKKCPEGNDRSLDMRLKAENVLEKLVRSGTADTVTFNTYLDLVAEDGDLVAALQAIDSMTYCKVSLTSGTMNAMLKCIVKSDGNLEDALKLIREFSKDFQVRCDAVSYTFLISLCMKPRNTYRAEKFFAALESVCAKTDQRIHVNSYVALMRVHVKSDTEDHLNRAIQIFEDASNSLPCLSKNILLVAADAYSRLGRSRDVVCIFQRLRTELNEQGEDIEMMERSYVLKALCRGGHHDSAWRMLHSLHEGSQSHPLYVPTSSWNMILFECMHSKKHALLVEILRYIDERDVARDDVTNLVMAKMLRTIAGTLRSFDAALMDKLKRVVTSKI</sequence>
<dbReference type="Pfam" id="PF13041">
    <property type="entry name" value="PPR_2"/>
    <property type="match status" value="1"/>
</dbReference>
<evidence type="ECO:0000313" key="3">
    <source>
        <dbReference type="EMBL" id="KAA8499073.1"/>
    </source>
</evidence>
<dbReference type="OMA" id="KIICEME"/>
<comment type="caution">
    <text evidence="3">The sequence shown here is derived from an EMBL/GenBank/DDBJ whole genome shotgun (WGS) entry which is preliminary data.</text>
</comment>
<dbReference type="NCBIfam" id="TIGR00756">
    <property type="entry name" value="PPR"/>
    <property type="match status" value="1"/>
</dbReference>
<dbReference type="InterPro" id="IPR011990">
    <property type="entry name" value="TPR-like_helical_dom_sf"/>
</dbReference>
<evidence type="ECO:0000313" key="4">
    <source>
        <dbReference type="Proteomes" id="UP000324585"/>
    </source>
</evidence>
<comment type="similarity">
    <text evidence="1">Belongs to the PPR family. P subfamily.</text>
</comment>
<feature type="repeat" description="PPR" evidence="2">
    <location>
        <begin position="194"/>
        <end position="228"/>
    </location>
</feature>